<reference evidence="5 6" key="1">
    <citation type="submission" date="2019-09" db="EMBL/GenBank/DDBJ databases">
        <title>Bird 10,000 Genomes (B10K) Project - Family phase.</title>
        <authorList>
            <person name="Zhang G."/>
        </authorList>
    </citation>
    <scope>NUCLEOTIDE SEQUENCE [LARGE SCALE GENOMIC DNA]</scope>
    <source>
        <strain evidence="5">B10K-MSB-42743</strain>
        <tissue evidence="5">Heart</tissue>
    </source>
</reference>
<evidence type="ECO:0000256" key="4">
    <source>
        <dbReference type="ARBA" id="ARBA00023136"/>
    </source>
</evidence>
<dbReference type="OrthoDB" id="18740at2759"/>
<evidence type="ECO:0000256" key="1">
    <source>
        <dbReference type="ARBA" id="ARBA00004308"/>
    </source>
</evidence>
<comment type="caution">
    <text evidence="5">The sequence shown here is derived from an EMBL/GenBank/DDBJ whole genome shotgun (WGS) entry which is preliminary data.</text>
</comment>
<evidence type="ECO:0000256" key="2">
    <source>
        <dbReference type="ARBA" id="ARBA00022553"/>
    </source>
</evidence>
<sequence length="107" mass="12131">ELENQLAAKSKILDELKKNVALKDGQEQTPGAASLRTAELCEMRDCVASQIQQLRTSMQAILQHWKLYDEAYGEVSLMITRYLYCIDQCKPSVLSLEALKNQVKTLQ</sequence>
<dbReference type="PANTHER" id="PTHR14514:SF4">
    <property type="entry name" value="NESPRIN-2"/>
    <property type="match status" value="1"/>
</dbReference>
<keyword evidence="3" id="KW-0677">Repeat</keyword>
<proteinExistence type="predicted"/>
<feature type="non-terminal residue" evidence="5">
    <location>
        <position position="107"/>
    </location>
</feature>
<evidence type="ECO:0000256" key="3">
    <source>
        <dbReference type="ARBA" id="ARBA00022737"/>
    </source>
</evidence>
<keyword evidence="6" id="KW-1185">Reference proteome</keyword>
<comment type="subcellular location">
    <subcellularLocation>
        <location evidence="1">Endomembrane system</location>
    </subcellularLocation>
</comment>
<evidence type="ECO:0000313" key="6">
    <source>
        <dbReference type="Proteomes" id="UP000545332"/>
    </source>
</evidence>
<feature type="non-terminal residue" evidence="5">
    <location>
        <position position="1"/>
    </location>
</feature>
<dbReference type="EMBL" id="VWPX01019609">
    <property type="protein sequence ID" value="NWI20895.1"/>
    <property type="molecule type" value="Genomic_DNA"/>
</dbReference>
<dbReference type="AlphaFoldDB" id="A0A7K4KWS3"/>
<gene>
    <name evidence="5" type="primary">Syne2_1</name>
    <name evidence="5" type="ORF">CRYSOU_R12585</name>
</gene>
<dbReference type="PANTHER" id="PTHR14514">
    <property type="entry name" value="PKA ANCHORING PROTEIN"/>
    <property type="match status" value="1"/>
</dbReference>
<accession>A0A7K4KWS3</accession>
<name>A0A7K4KWS3_9AVES</name>
<organism evidence="5 6">
    <name type="scientific">Crypturellus soui</name>
    <dbReference type="NCBI Taxonomy" id="458187"/>
    <lineage>
        <taxon>Eukaryota</taxon>
        <taxon>Metazoa</taxon>
        <taxon>Chordata</taxon>
        <taxon>Craniata</taxon>
        <taxon>Vertebrata</taxon>
        <taxon>Euteleostomi</taxon>
        <taxon>Archelosauria</taxon>
        <taxon>Archosauria</taxon>
        <taxon>Dinosauria</taxon>
        <taxon>Saurischia</taxon>
        <taxon>Theropoda</taxon>
        <taxon>Coelurosauria</taxon>
        <taxon>Aves</taxon>
        <taxon>Palaeognathae</taxon>
        <taxon>Tinamiformes</taxon>
        <taxon>Tinamidae</taxon>
        <taxon>Crypturellus</taxon>
    </lineage>
</organism>
<dbReference type="Proteomes" id="UP000545332">
    <property type="component" value="Unassembled WGS sequence"/>
</dbReference>
<keyword evidence="4" id="KW-0472">Membrane</keyword>
<evidence type="ECO:0000313" key="5">
    <source>
        <dbReference type="EMBL" id="NWI20895.1"/>
    </source>
</evidence>
<protein>
    <submittedName>
        <fullName evidence="5">SYNE2 protein</fullName>
    </submittedName>
</protein>
<keyword evidence="2" id="KW-0597">Phosphoprotein</keyword>